<dbReference type="EMBL" id="BAAAMR010000050">
    <property type="protein sequence ID" value="GAA2148939.1"/>
    <property type="molecule type" value="Genomic_DNA"/>
</dbReference>
<dbReference type="InterPro" id="IPR029063">
    <property type="entry name" value="SAM-dependent_MTases_sf"/>
</dbReference>
<dbReference type="GO" id="GO:0008168">
    <property type="term" value="F:methyltransferase activity"/>
    <property type="evidence" value="ECO:0007669"/>
    <property type="project" value="UniProtKB-KW"/>
</dbReference>
<evidence type="ECO:0000313" key="1">
    <source>
        <dbReference type="EMBL" id="GAA2148939.1"/>
    </source>
</evidence>
<organism evidence="1 2">
    <name type="scientific">Actinomadura napierensis</name>
    <dbReference type="NCBI Taxonomy" id="267854"/>
    <lineage>
        <taxon>Bacteria</taxon>
        <taxon>Bacillati</taxon>
        <taxon>Actinomycetota</taxon>
        <taxon>Actinomycetes</taxon>
        <taxon>Streptosporangiales</taxon>
        <taxon>Thermomonosporaceae</taxon>
        <taxon>Actinomadura</taxon>
    </lineage>
</organism>
<dbReference type="PIRSF" id="PIRSF017393">
    <property type="entry name" value="MTase_SAV2177"/>
    <property type="match status" value="1"/>
</dbReference>
<keyword evidence="1" id="KW-0489">Methyltransferase</keyword>
<accession>A0ABN2ZWD9</accession>
<dbReference type="SUPFAM" id="SSF53335">
    <property type="entry name" value="S-adenosyl-L-methionine-dependent methyltransferases"/>
    <property type="match status" value="1"/>
</dbReference>
<dbReference type="Pfam" id="PF04672">
    <property type="entry name" value="Methyltransf_19"/>
    <property type="match status" value="1"/>
</dbReference>
<dbReference type="Gene3D" id="3.40.50.150">
    <property type="entry name" value="Vaccinia Virus protein VP39"/>
    <property type="match status" value="1"/>
</dbReference>
<sequence>MSRLVDARPRTEPLIDTQIPHWARMWNYWLGGKDNYPVDRDAGDQALTICPAIANDGRQSRYVLARALRHLAGEVGIRRFIDVGVGLPTVDNTHEIVQRVAPDCQIIYVDNDPLVLSHARALLISRPEGEVRVEDTDIRDAAAVKEILVDTRHLFGDGEPVAVVLANVLPYLPDDQARALVDGLMAPLPHGSHLVISHPTGGDSWQQAMNQLKYAGAGEVVPRSPDQLAAFFNGLELLEPGVVSCSLWRPEPNPFGETPVVQQYAGVGRKLRSGT</sequence>
<evidence type="ECO:0000313" key="2">
    <source>
        <dbReference type="Proteomes" id="UP001501020"/>
    </source>
</evidence>
<comment type="caution">
    <text evidence="1">The sequence shown here is derived from an EMBL/GenBank/DDBJ whole genome shotgun (WGS) entry which is preliminary data.</text>
</comment>
<dbReference type="GO" id="GO:0032259">
    <property type="term" value="P:methylation"/>
    <property type="evidence" value="ECO:0007669"/>
    <property type="project" value="UniProtKB-KW"/>
</dbReference>
<protein>
    <submittedName>
        <fullName evidence="1">SAM-dependent methyltransferase</fullName>
    </submittedName>
</protein>
<dbReference type="Proteomes" id="UP001501020">
    <property type="component" value="Unassembled WGS sequence"/>
</dbReference>
<reference evidence="1 2" key="1">
    <citation type="journal article" date="2019" name="Int. J. Syst. Evol. Microbiol.">
        <title>The Global Catalogue of Microorganisms (GCM) 10K type strain sequencing project: providing services to taxonomists for standard genome sequencing and annotation.</title>
        <authorList>
            <consortium name="The Broad Institute Genomics Platform"/>
            <consortium name="The Broad Institute Genome Sequencing Center for Infectious Disease"/>
            <person name="Wu L."/>
            <person name="Ma J."/>
        </authorList>
    </citation>
    <scope>NUCLEOTIDE SEQUENCE [LARGE SCALE GENOMIC DNA]</scope>
    <source>
        <strain evidence="1 2">JCM 13850</strain>
    </source>
</reference>
<keyword evidence="2" id="KW-1185">Reference proteome</keyword>
<keyword evidence="1" id="KW-0808">Transferase</keyword>
<dbReference type="InterPro" id="IPR006764">
    <property type="entry name" value="SAM_dep_MeTrfase_SAV2177_type"/>
</dbReference>
<proteinExistence type="predicted"/>
<name>A0ABN2ZWD9_9ACTN</name>
<gene>
    <name evidence="1" type="ORF">GCM10009727_52140</name>
</gene>